<dbReference type="InterPro" id="IPR033904">
    <property type="entry name" value="Trans_IPPS_HH"/>
</dbReference>
<organism evidence="6 7">
    <name type="scientific">Actinokineospora terrae</name>
    <dbReference type="NCBI Taxonomy" id="155974"/>
    <lineage>
        <taxon>Bacteria</taxon>
        <taxon>Bacillati</taxon>
        <taxon>Actinomycetota</taxon>
        <taxon>Actinomycetes</taxon>
        <taxon>Pseudonocardiales</taxon>
        <taxon>Pseudonocardiaceae</taxon>
        <taxon>Actinokineospora</taxon>
    </lineage>
</organism>
<dbReference type="SFLD" id="SFLDG01018">
    <property type="entry name" value="Squalene/Phytoene_Synthase_Lik"/>
    <property type="match status" value="1"/>
</dbReference>
<dbReference type="SUPFAM" id="SSF48576">
    <property type="entry name" value="Terpenoid synthases"/>
    <property type="match status" value="1"/>
</dbReference>
<comment type="pathway">
    <text evidence="1">Carotenoid biosynthesis; phytoene biosynthesis.</text>
</comment>
<dbReference type="GO" id="GO:0051996">
    <property type="term" value="F:squalene synthase [NAD(P)H] activity"/>
    <property type="evidence" value="ECO:0007669"/>
    <property type="project" value="InterPro"/>
</dbReference>
<dbReference type="GO" id="GO:0004311">
    <property type="term" value="F:geranylgeranyl diphosphate synthase activity"/>
    <property type="evidence" value="ECO:0007669"/>
    <property type="project" value="InterPro"/>
</dbReference>
<dbReference type="FunFam" id="1.10.600.10:FF:000020">
    <property type="entry name" value="Phytoene synthase"/>
    <property type="match status" value="1"/>
</dbReference>
<dbReference type="GO" id="GO:0016117">
    <property type="term" value="P:carotenoid biosynthetic process"/>
    <property type="evidence" value="ECO:0007669"/>
    <property type="project" value="UniProtKB-KW"/>
</dbReference>
<dbReference type="UniPathway" id="UPA00799"/>
<evidence type="ECO:0000313" key="7">
    <source>
        <dbReference type="Proteomes" id="UP000199051"/>
    </source>
</evidence>
<accession>A0A1H9NMG4</accession>
<evidence type="ECO:0000313" key="6">
    <source>
        <dbReference type="EMBL" id="SER37081.1"/>
    </source>
</evidence>
<dbReference type="RefSeq" id="WP_092775517.1">
    <property type="nucleotide sequence ID" value="NZ_FOGI01000003.1"/>
</dbReference>
<dbReference type="AlphaFoldDB" id="A0A1H9NMG4"/>
<dbReference type="SFLD" id="SFLDS00005">
    <property type="entry name" value="Isoprenoid_Synthase_Type_I"/>
    <property type="match status" value="1"/>
</dbReference>
<dbReference type="Pfam" id="PF00494">
    <property type="entry name" value="SQS_PSY"/>
    <property type="match status" value="1"/>
</dbReference>
<evidence type="ECO:0000256" key="3">
    <source>
        <dbReference type="ARBA" id="ARBA00022679"/>
    </source>
</evidence>
<keyword evidence="7" id="KW-1185">Reference proteome</keyword>
<evidence type="ECO:0000256" key="1">
    <source>
        <dbReference type="ARBA" id="ARBA00004684"/>
    </source>
</evidence>
<dbReference type="InterPro" id="IPR019845">
    <property type="entry name" value="Squalene/phytoene_synthase_CS"/>
</dbReference>
<dbReference type="EMBL" id="FOGI01000003">
    <property type="protein sequence ID" value="SER37081.1"/>
    <property type="molecule type" value="Genomic_DNA"/>
</dbReference>
<comment type="similarity">
    <text evidence="2">Belongs to the phytoene/squalene synthase family.</text>
</comment>
<reference evidence="7" key="1">
    <citation type="submission" date="2016-10" db="EMBL/GenBank/DDBJ databases">
        <authorList>
            <person name="Varghese N."/>
            <person name="Submissions S."/>
        </authorList>
    </citation>
    <scope>NUCLEOTIDE SEQUENCE [LARGE SCALE GENOMIC DNA]</scope>
    <source>
        <strain evidence="7">DSM 44260</strain>
    </source>
</reference>
<dbReference type="InterPro" id="IPR002060">
    <property type="entry name" value="Squ/phyt_synthse"/>
</dbReference>
<name>A0A1H9NMG4_9PSEU</name>
<gene>
    <name evidence="6" type="ORF">SAMN04487818_10334</name>
</gene>
<evidence type="ECO:0000256" key="5">
    <source>
        <dbReference type="ARBA" id="ARBA00053028"/>
    </source>
</evidence>
<comment type="cofactor">
    <cofactor evidence="5">
        <name>ATP</name>
        <dbReference type="ChEBI" id="CHEBI:30616"/>
    </cofactor>
</comment>
<protein>
    <submittedName>
        <fullName evidence="6">Phytoene synthase</fullName>
    </submittedName>
</protein>
<dbReference type="InterPro" id="IPR044843">
    <property type="entry name" value="Trans_IPPS_bact-type"/>
</dbReference>
<dbReference type="STRING" id="155974.SAMN04487818_10334"/>
<evidence type="ECO:0000256" key="4">
    <source>
        <dbReference type="ARBA" id="ARBA00022746"/>
    </source>
</evidence>
<dbReference type="CDD" id="cd00683">
    <property type="entry name" value="Trans_IPPS_HH"/>
    <property type="match status" value="1"/>
</dbReference>
<evidence type="ECO:0000256" key="2">
    <source>
        <dbReference type="ARBA" id="ARBA00006251"/>
    </source>
</evidence>
<dbReference type="Proteomes" id="UP000199051">
    <property type="component" value="Unassembled WGS sequence"/>
</dbReference>
<keyword evidence="4" id="KW-0125">Carotenoid biosynthesis</keyword>
<dbReference type="Gene3D" id="1.10.600.10">
    <property type="entry name" value="Farnesyl Diphosphate Synthase"/>
    <property type="match status" value="1"/>
</dbReference>
<dbReference type="PROSITE" id="PS01045">
    <property type="entry name" value="SQUALEN_PHYTOEN_SYN_2"/>
    <property type="match status" value="1"/>
</dbReference>
<dbReference type="PANTHER" id="PTHR31480">
    <property type="entry name" value="BIFUNCTIONAL LYCOPENE CYCLASE/PHYTOENE SYNTHASE"/>
    <property type="match status" value="1"/>
</dbReference>
<sequence>MGRVRALTTLDSAYAGSRAINAHHGRTYYLATRLLPPSRRPAVHALYGFARVADEIVDNPGVDPAGELLALERALNDAFDGGATGHPVLLALADTVRHWDIDRDLFSVFLNSMRMDLTVTDYANLDELAEYTHGSAGVIGLMLLPVLGTVSPDAAPYAAALGEAFQLTNFLRDVGEDLDRGRVYLPADHLAAFGVDRERLTWARMNGPDRAIRRAVAHFAAMAHAGYRAAEPGIALLDPVSRPCVATAARLYRAILDEIAAAGYDVLTRRAVVPAGRKASVVVPGVARCVLARLRGTQ</sequence>
<dbReference type="InterPro" id="IPR008949">
    <property type="entry name" value="Isoprenoid_synthase_dom_sf"/>
</dbReference>
<proteinExistence type="inferred from homology"/>
<dbReference type="SFLD" id="SFLDG01212">
    <property type="entry name" value="Phytoene_synthase_like"/>
    <property type="match status" value="1"/>
</dbReference>
<keyword evidence="3" id="KW-0808">Transferase</keyword>